<protein>
    <submittedName>
        <fullName evidence="3">Serine/threonine-protein phosphatase</fullName>
    </submittedName>
</protein>
<accession>A0A4S8PVG7</accession>
<evidence type="ECO:0000256" key="1">
    <source>
        <dbReference type="SAM" id="Phobius"/>
    </source>
</evidence>
<keyword evidence="1" id="KW-0812">Transmembrane</keyword>
<sequence length="269" mass="28755">MTELRWRYGAATDVGKVRDLNEDSHLASRRLLAVADGVGGAAAGEVASGVTIAEVTRLARRSPVEAQAELGEVVEAARDRIRAAVAENPESEGMATTLTGLWLGDDAVDIVHIGDSRAYQVRGEDFVQVTVDDSYVQHLVDEGAITPAEAQDHPYRSVVTRVLQANPAPAHFETRPALLGDRYMLCSDGLSDVVDDTVIEHVLRDFADPQGAAEELVRLALEGGGPDNVTVVVGDVAEHRQPRRWPWAVAAAGVVLVIAVIVAALYLRG</sequence>
<dbReference type="SMART" id="SM00332">
    <property type="entry name" value="PP2Cc"/>
    <property type="match status" value="1"/>
</dbReference>
<feature type="transmembrane region" description="Helical" evidence="1">
    <location>
        <begin position="245"/>
        <end position="267"/>
    </location>
</feature>
<dbReference type="PROSITE" id="PS51746">
    <property type="entry name" value="PPM_2"/>
    <property type="match status" value="1"/>
</dbReference>
<proteinExistence type="predicted"/>
<keyword evidence="1" id="KW-0472">Membrane</keyword>
<dbReference type="InterPro" id="IPR036457">
    <property type="entry name" value="PPM-type-like_dom_sf"/>
</dbReference>
<organism evidence="3 4">
    <name type="scientific">Glycomyces paridis</name>
    <dbReference type="NCBI Taxonomy" id="2126555"/>
    <lineage>
        <taxon>Bacteria</taxon>
        <taxon>Bacillati</taxon>
        <taxon>Actinomycetota</taxon>
        <taxon>Actinomycetes</taxon>
        <taxon>Glycomycetales</taxon>
        <taxon>Glycomycetaceae</taxon>
        <taxon>Glycomyces</taxon>
    </lineage>
</organism>
<comment type="caution">
    <text evidence="3">The sequence shown here is derived from an EMBL/GenBank/DDBJ whole genome shotgun (WGS) entry which is preliminary data.</text>
</comment>
<gene>
    <name evidence="3" type="ORF">E9998_01785</name>
</gene>
<dbReference type="EMBL" id="STGX01000001">
    <property type="protein sequence ID" value="THV32199.1"/>
    <property type="molecule type" value="Genomic_DNA"/>
</dbReference>
<dbReference type="Gene3D" id="3.60.40.10">
    <property type="entry name" value="PPM-type phosphatase domain"/>
    <property type="match status" value="1"/>
</dbReference>
<evidence type="ECO:0000313" key="3">
    <source>
        <dbReference type="EMBL" id="THV32199.1"/>
    </source>
</evidence>
<keyword evidence="1" id="KW-1133">Transmembrane helix</keyword>
<reference evidence="3 4" key="1">
    <citation type="journal article" date="2018" name="Int. J. Syst. Evol. Microbiol.">
        <title>Glycomyces paridis sp. nov., isolated from the medicinal plant Paris polyphylla.</title>
        <authorList>
            <person name="Fang X.M."/>
            <person name="Bai J.L."/>
            <person name="Su J."/>
            <person name="Zhao L.L."/>
            <person name="Liu H.Y."/>
            <person name="Ma B.P."/>
            <person name="Zhang Y.Q."/>
            <person name="Yu L.Y."/>
        </authorList>
    </citation>
    <scope>NUCLEOTIDE SEQUENCE [LARGE SCALE GENOMIC DNA]</scope>
    <source>
        <strain evidence="3 4">CPCC 204357</strain>
    </source>
</reference>
<name>A0A4S8PVG7_9ACTN</name>
<feature type="domain" description="PPM-type phosphatase" evidence="2">
    <location>
        <begin position="7"/>
        <end position="236"/>
    </location>
</feature>
<dbReference type="AlphaFoldDB" id="A0A4S8PVG7"/>
<keyword evidence="4" id="KW-1185">Reference proteome</keyword>
<dbReference type="RefSeq" id="WP_136527972.1">
    <property type="nucleotide sequence ID" value="NZ_STGX01000001.1"/>
</dbReference>
<dbReference type="CDD" id="cd00143">
    <property type="entry name" value="PP2Cc"/>
    <property type="match status" value="1"/>
</dbReference>
<dbReference type="SMART" id="SM00331">
    <property type="entry name" value="PP2C_SIG"/>
    <property type="match status" value="1"/>
</dbReference>
<dbReference type="SUPFAM" id="SSF81606">
    <property type="entry name" value="PP2C-like"/>
    <property type="match status" value="1"/>
</dbReference>
<dbReference type="Proteomes" id="UP000305792">
    <property type="component" value="Unassembled WGS sequence"/>
</dbReference>
<dbReference type="InterPro" id="IPR001932">
    <property type="entry name" value="PPM-type_phosphatase-like_dom"/>
</dbReference>
<evidence type="ECO:0000259" key="2">
    <source>
        <dbReference type="PROSITE" id="PS51746"/>
    </source>
</evidence>
<evidence type="ECO:0000313" key="4">
    <source>
        <dbReference type="Proteomes" id="UP000305792"/>
    </source>
</evidence>
<dbReference type="Pfam" id="PF13672">
    <property type="entry name" value="PP2C_2"/>
    <property type="match status" value="1"/>
</dbReference>
<dbReference type="OrthoDB" id="9801841at2"/>